<dbReference type="GO" id="GO:0004725">
    <property type="term" value="F:protein tyrosine phosphatase activity"/>
    <property type="evidence" value="ECO:0007669"/>
    <property type="project" value="UniProtKB-EC"/>
</dbReference>
<organism evidence="6 7">
    <name type="scientific">Candidatus Scatomonas pullistercoris</name>
    <dbReference type="NCBI Taxonomy" id="2840920"/>
    <lineage>
        <taxon>Bacteria</taxon>
        <taxon>Bacillati</taxon>
        <taxon>Bacillota</taxon>
        <taxon>Clostridia</taxon>
        <taxon>Lachnospirales</taxon>
        <taxon>Lachnospiraceae</taxon>
        <taxon>Lachnospiraceae incertae sedis</taxon>
        <taxon>Candidatus Scatomonas</taxon>
    </lineage>
</organism>
<proteinExistence type="inferred from homology"/>
<dbReference type="PANTHER" id="PTHR39181:SF1">
    <property type="entry name" value="TYROSINE-PROTEIN PHOSPHATASE YWQE"/>
    <property type="match status" value="1"/>
</dbReference>
<comment type="caution">
    <text evidence="6">The sequence shown here is derived from an EMBL/GenBank/DDBJ whole genome shotgun (WGS) entry which is preliminary data.</text>
</comment>
<comment type="catalytic activity">
    <reaction evidence="5">
        <text>O-phospho-L-tyrosyl-[protein] + H2O = L-tyrosyl-[protein] + phosphate</text>
        <dbReference type="Rhea" id="RHEA:10684"/>
        <dbReference type="Rhea" id="RHEA-COMP:10136"/>
        <dbReference type="Rhea" id="RHEA-COMP:20101"/>
        <dbReference type="ChEBI" id="CHEBI:15377"/>
        <dbReference type="ChEBI" id="CHEBI:43474"/>
        <dbReference type="ChEBI" id="CHEBI:46858"/>
        <dbReference type="ChEBI" id="CHEBI:61978"/>
        <dbReference type="EC" id="3.1.3.48"/>
    </reaction>
</comment>
<evidence type="ECO:0000313" key="7">
    <source>
        <dbReference type="Proteomes" id="UP000824169"/>
    </source>
</evidence>
<comment type="similarity">
    <text evidence="1">Belongs to the metallo-dependent hydrolases superfamily. CpsB/CapC family.</text>
</comment>
<dbReference type="EC" id="3.1.3.48" evidence="2"/>
<reference evidence="6" key="2">
    <citation type="journal article" date="2021" name="PeerJ">
        <title>Extensive microbial diversity within the chicken gut microbiome revealed by metagenomics and culture.</title>
        <authorList>
            <person name="Gilroy R."/>
            <person name="Ravi A."/>
            <person name="Getino M."/>
            <person name="Pursley I."/>
            <person name="Horton D.L."/>
            <person name="Alikhan N.F."/>
            <person name="Baker D."/>
            <person name="Gharbi K."/>
            <person name="Hall N."/>
            <person name="Watson M."/>
            <person name="Adriaenssens E.M."/>
            <person name="Foster-Nyarko E."/>
            <person name="Jarju S."/>
            <person name="Secka A."/>
            <person name="Antonio M."/>
            <person name="Oren A."/>
            <person name="Chaudhuri R.R."/>
            <person name="La Ragione R."/>
            <person name="Hildebrand F."/>
            <person name="Pallen M.J."/>
        </authorList>
    </citation>
    <scope>NUCLEOTIDE SEQUENCE</scope>
    <source>
        <strain evidence="6">CHK188-20938</strain>
    </source>
</reference>
<sequence length="241" mass="27286">MIDLHCHILPGLDDGAATWQDALEMARKAAEGGTRILAATSHGDFSRGDPEEYLEQYRKTLARFRQELAERNIPLKLAGGMELLVHEKLLRYGREHRLPSLNGGKYLLVEFWFDSSSRRIREGLEELARMGWKLVLAHPERYDALWRHPELLAELDRRGVVLQVNQGSLRGDFGRRARALAEYMLRQEIAGALASDAHDPILRSPDLDEISRLLELRYGPGAAAYLLRDNPGRILGSVESL</sequence>
<dbReference type="InterPro" id="IPR016195">
    <property type="entry name" value="Pol/histidinol_Pase-like"/>
</dbReference>
<dbReference type="Pfam" id="PF19567">
    <property type="entry name" value="CpsB_CapC"/>
    <property type="match status" value="1"/>
</dbReference>
<evidence type="ECO:0000256" key="3">
    <source>
        <dbReference type="ARBA" id="ARBA00022801"/>
    </source>
</evidence>
<evidence type="ECO:0000256" key="4">
    <source>
        <dbReference type="ARBA" id="ARBA00022912"/>
    </source>
</evidence>
<dbReference type="InterPro" id="IPR016667">
    <property type="entry name" value="Caps_polysacc_synth_CpsB/CapC"/>
</dbReference>
<dbReference type="EMBL" id="DVOO01000013">
    <property type="protein sequence ID" value="HIV25158.1"/>
    <property type="molecule type" value="Genomic_DNA"/>
</dbReference>
<accession>A0A9D1P228</accession>
<evidence type="ECO:0000256" key="2">
    <source>
        <dbReference type="ARBA" id="ARBA00013064"/>
    </source>
</evidence>
<name>A0A9D1P228_9FIRM</name>
<evidence type="ECO:0000313" key="6">
    <source>
        <dbReference type="EMBL" id="HIV25158.1"/>
    </source>
</evidence>
<gene>
    <name evidence="6" type="ORF">IAB71_05130</name>
</gene>
<dbReference type="PANTHER" id="PTHR39181">
    <property type="entry name" value="TYROSINE-PROTEIN PHOSPHATASE YWQE"/>
    <property type="match status" value="1"/>
</dbReference>
<protein>
    <recommendedName>
        <fullName evidence="2">protein-tyrosine-phosphatase</fullName>
        <ecNumber evidence="2">3.1.3.48</ecNumber>
    </recommendedName>
</protein>
<dbReference type="GO" id="GO:0030145">
    <property type="term" value="F:manganese ion binding"/>
    <property type="evidence" value="ECO:0007669"/>
    <property type="project" value="InterPro"/>
</dbReference>
<dbReference type="Gene3D" id="3.20.20.140">
    <property type="entry name" value="Metal-dependent hydrolases"/>
    <property type="match status" value="1"/>
</dbReference>
<dbReference type="PIRSF" id="PIRSF016557">
    <property type="entry name" value="Caps_synth_CpsB"/>
    <property type="match status" value="1"/>
</dbReference>
<reference evidence="6" key="1">
    <citation type="submission" date="2020-10" db="EMBL/GenBank/DDBJ databases">
        <authorList>
            <person name="Gilroy R."/>
        </authorList>
    </citation>
    <scope>NUCLEOTIDE SEQUENCE</scope>
    <source>
        <strain evidence="6">CHK188-20938</strain>
    </source>
</reference>
<keyword evidence="4" id="KW-0904">Protein phosphatase</keyword>
<dbReference type="Proteomes" id="UP000824169">
    <property type="component" value="Unassembled WGS sequence"/>
</dbReference>
<evidence type="ECO:0000256" key="5">
    <source>
        <dbReference type="ARBA" id="ARBA00051722"/>
    </source>
</evidence>
<dbReference type="AlphaFoldDB" id="A0A9D1P228"/>
<evidence type="ECO:0000256" key="1">
    <source>
        <dbReference type="ARBA" id="ARBA00005750"/>
    </source>
</evidence>
<dbReference type="SUPFAM" id="SSF89550">
    <property type="entry name" value="PHP domain-like"/>
    <property type="match status" value="1"/>
</dbReference>
<keyword evidence="3" id="KW-0378">Hydrolase</keyword>